<proteinExistence type="predicted"/>
<name>A0ACC3S5Z9_9PEZI</name>
<comment type="caution">
    <text evidence="1">The sequence shown here is derived from an EMBL/GenBank/DDBJ whole genome shotgun (WGS) entry which is preliminary data.</text>
</comment>
<reference evidence="1" key="1">
    <citation type="submission" date="2024-02" db="EMBL/GenBank/DDBJ databases">
        <title>Metagenome Assembled Genome of Zalaria obscura JY119.</title>
        <authorList>
            <person name="Vighnesh L."/>
            <person name="Jagadeeshwari U."/>
            <person name="Venkata Ramana C."/>
            <person name="Sasikala C."/>
        </authorList>
    </citation>
    <scope>NUCLEOTIDE SEQUENCE</scope>
    <source>
        <strain evidence="1">JY119</strain>
    </source>
</reference>
<protein>
    <submittedName>
        <fullName evidence="1">Uncharacterized protein</fullName>
    </submittedName>
</protein>
<keyword evidence="2" id="KW-1185">Reference proteome</keyword>
<evidence type="ECO:0000313" key="1">
    <source>
        <dbReference type="EMBL" id="KAK8192518.1"/>
    </source>
</evidence>
<gene>
    <name evidence="1" type="ORF">M8818_007688</name>
</gene>
<dbReference type="Proteomes" id="UP001320706">
    <property type="component" value="Unassembled WGS sequence"/>
</dbReference>
<organism evidence="1 2">
    <name type="scientific">Zalaria obscura</name>
    <dbReference type="NCBI Taxonomy" id="2024903"/>
    <lineage>
        <taxon>Eukaryota</taxon>
        <taxon>Fungi</taxon>
        <taxon>Dikarya</taxon>
        <taxon>Ascomycota</taxon>
        <taxon>Pezizomycotina</taxon>
        <taxon>Dothideomycetes</taxon>
        <taxon>Dothideomycetidae</taxon>
        <taxon>Dothideales</taxon>
        <taxon>Zalariaceae</taxon>
        <taxon>Zalaria</taxon>
    </lineage>
</organism>
<evidence type="ECO:0000313" key="2">
    <source>
        <dbReference type="Proteomes" id="UP001320706"/>
    </source>
</evidence>
<dbReference type="EMBL" id="JAMKPW020000044">
    <property type="protein sequence ID" value="KAK8192518.1"/>
    <property type="molecule type" value="Genomic_DNA"/>
</dbReference>
<accession>A0ACC3S5Z9</accession>
<sequence>MTDVIASPNFLAYFNTNSTSPIIGAINSTFSGGAVFGALMGGLTMDRFGRKKTVQIGALIAAVGAILQCAAVDLAMILVGRIISGWAVGLMSMSVPVYQAECAHPRMRVAFPPGVPSSAISCPPRRSLRTPGVATLAYRKRSQRGSPWCPAQIAWQRAGRVDHVRVRRDQGHHHGGKIHHCPELDRHVQGSAVEASSYARHPYTGLHPIDRHQRHRLLPDNHIRGRGNAFATGIGNFVFVAFNILVTIPTIFFLFKETTQLSLEEIDLLFGDRALGTLPNELAEKDIDDAIRTGSVAGAEKNAAVTASHEENAV</sequence>